<comment type="caution">
    <text evidence="2">The sequence shown here is derived from an EMBL/GenBank/DDBJ whole genome shotgun (WGS) entry which is preliminary data.</text>
</comment>
<keyword evidence="3" id="KW-1185">Reference proteome</keyword>
<dbReference type="AlphaFoldDB" id="A0A9P1IC37"/>
<name>A0A9P1IC37_9PELO</name>
<accession>A0A9P1IC37</accession>
<gene>
    <name evidence="2" type="ORF">CAMP_LOCUS4962</name>
</gene>
<evidence type="ECO:0000313" key="2">
    <source>
        <dbReference type="EMBL" id="CAI5442325.1"/>
    </source>
</evidence>
<feature type="transmembrane region" description="Helical" evidence="1">
    <location>
        <begin position="49"/>
        <end position="68"/>
    </location>
</feature>
<evidence type="ECO:0000256" key="1">
    <source>
        <dbReference type="SAM" id="Phobius"/>
    </source>
</evidence>
<proteinExistence type="predicted"/>
<dbReference type="Proteomes" id="UP001152747">
    <property type="component" value="Unassembled WGS sequence"/>
</dbReference>
<protein>
    <submittedName>
        <fullName evidence="2">Uncharacterized protein</fullName>
    </submittedName>
</protein>
<keyword evidence="1" id="KW-0812">Transmembrane</keyword>
<organism evidence="2 3">
    <name type="scientific">Caenorhabditis angaria</name>
    <dbReference type="NCBI Taxonomy" id="860376"/>
    <lineage>
        <taxon>Eukaryota</taxon>
        <taxon>Metazoa</taxon>
        <taxon>Ecdysozoa</taxon>
        <taxon>Nematoda</taxon>
        <taxon>Chromadorea</taxon>
        <taxon>Rhabditida</taxon>
        <taxon>Rhabditina</taxon>
        <taxon>Rhabditomorpha</taxon>
        <taxon>Rhabditoidea</taxon>
        <taxon>Rhabditidae</taxon>
        <taxon>Peloderinae</taxon>
        <taxon>Caenorhabditis</taxon>
    </lineage>
</organism>
<keyword evidence="1" id="KW-1133">Transmembrane helix</keyword>
<sequence length="94" mass="10945">MINIYTLLTLILGSFLSFSGFYQPTYYALNNSGQWIRIRDEISKMMNLLLINIPIMLINVYHQLSYILDSPFLVHIDNEVSLKRDLMSTKVSIN</sequence>
<evidence type="ECO:0000313" key="3">
    <source>
        <dbReference type="Proteomes" id="UP001152747"/>
    </source>
</evidence>
<dbReference type="EMBL" id="CANHGI010000002">
    <property type="protein sequence ID" value="CAI5442325.1"/>
    <property type="molecule type" value="Genomic_DNA"/>
</dbReference>
<feature type="transmembrane region" description="Helical" evidence="1">
    <location>
        <begin position="6"/>
        <end position="29"/>
    </location>
</feature>
<reference evidence="2" key="1">
    <citation type="submission" date="2022-11" db="EMBL/GenBank/DDBJ databases">
        <authorList>
            <person name="Kikuchi T."/>
        </authorList>
    </citation>
    <scope>NUCLEOTIDE SEQUENCE</scope>
    <source>
        <strain evidence="2">PS1010</strain>
    </source>
</reference>
<keyword evidence="1" id="KW-0472">Membrane</keyword>